<protein>
    <submittedName>
        <fullName evidence="1">Uncharacterized protein</fullName>
    </submittedName>
</protein>
<sequence length="107" mass="11224">MNILKQVWGALVPKFLGGEVLTTVGSVRGQAGVGVTADPQKATGEVRVHLVKQIDGQPLVTLELAQAELPGDGRELLCVRLSPSEAEHLASMLGSAVVSARRNSGER</sequence>
<name>A0A518BNK2_9BACT</name>
<evidence type="ECO:0000313" key="1">
    <source>
        <dbReference type="EMBL" id="QDU68559.1"/>
    </source>
</evidence>
<dbReference type="RefSeq" id="WP_145067668.1">
    <property type="nucleotide sequence ID" value="NZ_CP036287.1"/>
</dbReference>
<dbReference type="AlphaFoldDB" id="A0A518BNK2"/>
<accession>A0A518BNK2</accession>
<dbReference type="KEGG" id="pbap:Pla133_36580"/>
<organism evidence="1 2">
    <name type="scientific">Engelhardtia mirabilis</name>
    <dbReference type="NCBI Taxonomy" id="2528011"/>
    <lineage>
        <taxon>Bacteria</taxon>
        <taxon>Pseudomonadati</taxon>
        <taxon>Planctomycetota</taxon>
        <taxon>Planctomycetia</taxon>
        <taxon>Planctomycetia incertae sedis</taxon>
        <taxon>Engelhardtia</taxon>
    </lineage>
</organism>
<evidence type="ECO:0000313" key="2">
    <source>
        <dbReference type="Proteomes" id="UP000316921"/>
    </source>
</evidence>
<gene>
    <name evidence="1" type="ORF">Pla133_36580</name>
</gene>
<reference evidence="1 2" key="1">
    <citation type="submission" date="2019-02" db="EMBL/GenBank/DDBJ databases">
        <title>Deep-cultivation of Planctomycetes and their phenomic and genomic characterization uncovers novel biology.</title>
        <authorList>
            <person name="Wiegand S."/>
            <person name="Jogler M."/>
            <person name="Boedeker C."/>
            <person name="Pinto D."/>
            <person name="Vollmers J."/>
            <person name="Rivas-Marin E."/>
            <person name="Kohn T."/>
            <person name="Peeters S.H."/>
            <person name="Heuer A."/>
            <person name="Rast P."/>
            <person name="Oberbeckmann S."/>
            <person name="Bunk B."/>
            <person name="Jeske O."/>
            <person name="Meyerdierks A."/>
            <person name="Storesund J.E."/>
            <person name="Kallscheuer N."/>
            <person name="Luecker S."/>
            <person name="Lage O.M."/>
            <person name="Pohl T."/>
            <person name="Merkel B.J."/>
            <person name="Hornburger P."/>
            <person name="Mueller R.-W."/>
            <person name="Bruemmer F."/>
            <person name="Labrenz M."/>
            <person name="Spormann A.M."/>
            <person name="Op den Camp H."/>
            <person name="Overmann J."/>
            <person name="Amann R."/>
            <person name="Jetten M.S.M."/>
            <person name="Mascher T."/>
            <person name="Medema M.H."/>
            <person name="Devos D.P."/>
            <person name="Kaster A.-K."/>
            <person name="Ovreas L."/>
            <person name="Rohde M."/>
            <person name="Galperin M.Y."/>
            <person name="Jogler C."/>
        </authorList>
    </citation>
    <scope>NUCLEOTIDE SEQUENCE [LARGE SCALE GENOMIC DNA]</scope>
    <source>
        <strain evidence="1 2">Pla133</strain>
    </source>
</reference>
<keyword evidence="2" id="KW-1185">Reference proteome</keyword>
<dbReference type="EMBL" id="CP036287">
    <property type="protein sequence ID" value="QDU68559.1"/>
    <property type="molecule type" value="Genomic_DNA"/>
</dbReference>
<dbReference type="Proteomes" id="UP000316921">
    <property type="component" value="Chromosome"/>
</dbReference>
<proteinExistence type="predicted"/>